<dbReference type="EMBL" id="JBHLZN010000004">
    <property type="protein sequence ID" value="MFB9887406.1"/>
    <property type="molecule type" value="Genomic_DNA"/>
</dbReference>
<dbReference type="GO" id="GO:0052621">
    <property type="term" value="F:diguanylate cyclase activity"/>
    <property type="evidence" value="ECO:0007669"/>
    <property type="project" value="UniProtKB-EC"/>
</dbReference>
<accession>A0ABV5ZDP8</accession>
<dbReference type="PANTHER" id="PTHR45138">
    <property type="entry name" value="REGULATORY COMPONENTS OF SENSORY TRANSDUCTION SYSTEM"/>
    <property type="match status" value="1"/>
</dbReference>
<dbReference type="RefSeq" id="WP_027314040.1">
    <property type="nucleotide sequence ID" value="NZ_JBHLZN010000004.1"/>
</dbReference>
<dbReference type="InterPro" id="IPR000160">
    <property type="entry name" value="GGDEF_dom"/>
</dbReference>
<comment type="catalytic activity">
    <reaction evidence="2">
        <text>2 GTP = 3',3'-c-di-GMP + 2 diphosphate</text>
        <dbReference type="Rhea" id="RHEA:24898"/>
        <dbReference type="ChEBI" id="CHEBI:33019"/>
        <dbReference type="ChEBI" id="CHEBI:37565"/>
        <dbReference type="ChEBI" id="CHEBI:58805"/>
        <dbReference type="EC" id="2.7.7.65"/>
    </reaction>
</comment>
<comment type="caution">
    <text evidence="4">The sequence shown here is derived from an EMBL/GenBank/DDBJ whole genome shotgun (WGS) entry which is preliminary data.</text>
</comment>
<evidence type="ECO:0000256" key="1">
    <source>
        <dbReference type="ARBA" id="ARBA00012528"/>
    </source>
</evidence>
<dbReference type="NCBIfam" id="TIGR00254">
    <property type="entry name" value="GGDEF"/>
    <property type="match status" value="1"/>
</dbReference>
<dbReference type="CDD" id="cd01949">
    <property type="entry name" value="GGDEF"/>
    <property type="match status" value="1"/>
</dbReference>
<evidence type="ECO:0000313" key="4">
    <source>
        <dbReference type="EMBL" id="MFB9887406.1"/>
    </source>
</evidence>
<keyword evidence="4" id="KW-0548">Nucleotidyltransferase</keyword>
<dbReference type="PROSITE" id="PS50887">
    <property type="entry name" value="GGDEF"/>
    <property type="match status" value="1"/>
</dbReference>
<evidence type="ECO:0000313" key="5">
    <source>
        <dbReference type="Proteomes" id="UP001589628"/>
    </source>
</evidence>
<dbReference type="Proteomes" id="UP001589628">
    <property type="component" value="Unassembled WGS sequence"/>
</dbReference>
<dbReference type="EC" id="2.7.7.65" evidence="1"/>
<sequence length="559" mass="64391">MQAPRWFLLKLNPWVCALVLLLAMALSYVDLRLHQQQILQAWDLRLNQANRQLSESFKQVSSQLRLLQRQAELVIADQSPAQLPRWQAQLQGLNQDEGNRFHQDTWLAPQLEQSEPMHNTPSGSLTGIGQLPLPGSERYQEALAVLSLTPLMQTLRENIPEAAWVYYTSKDNFLYLYPAAPSSVFQFGPEQLALPFYRLGLPEYNPLRQLFWTPPYEDAAGQGMMITAAAPVYDREDRFRGTVALDITLRQLAQILAQYQQEEAKLLLIDTDGQVLAQPSYVEHQAKMAHIRNLYSFWRVEQVETPWQQQHGYWTRSLRLESFPASLVLVVDEGLLIQQSWQQISWRLLFMGLAAMLVWWMWRYHKLTQWLALEASRDGLTGLLNRQYFHECLRQRLLNKNQACALIFVDLNAFKQVNDRYGHQTGDKLLQQVGQSLKRMTTRPEWVGRLGGDEFAMILDTEMDEVAMRSYCLRLQNLLLNEVEVDGVSLPVFAAVGYACAPRHGQDVATLLRHADESMYADKRLFRRRRSDAEPGPSAEPFKLSRLNSILLEPQKKGA</sequence>
<keyword evidence="5" id="KW-1185">Reference proteome</keyword>
<dbReference type="CDD" id="cd18773">
    <property type="entry name" value="PDC1_HK_sensor"/>
    <property type="match status" value="1"/>
</dbReference>
<dbReference type="SUPFAM" id="SSF55073">
    <property type="entry name" value="Nucleotide cyclase"/>
    <property type="match status" value="1"/>
</dbReference>
<dbReference type="SMART" id="SM00267">
    <property type="entry name" value="GGDEF"/>
    <property type="match status" value="1"/>
</dbReference>
<dbReference type="Gene3D" id="3.30.70.270">
    <property type="match status" value="1"/>
</dbReference>
<gene>
    <name evidence="4" type="ORF">ACFFLH_13375</name>
</gene>
<keyword evidence="4" id="KW-0808">Transferase</keyword>
<dbReference type="InterPro" id="IPR029787">
    <property type="entry name" value="Nucleotide_cyclase"/>
</dbReference>
<evidence type="ECO:0000256" key="2">
    <source>
        <dbReference type="ARBA" id="ARBA00034247"/>
    </source>
</evidence>
<dbReference type="Pfam" id="PF00990">
    <property type="entry name" value="GGDEF"/>
    <property type="match status" value="1"/>
</dbReference>
<evidence type="ECO:0000259" key="3">
    <source>
        <dbReference type="PROSITE" id="PS50887"/>
    </source>
</evidence>
<feature type="domain" description="GGDEF" evidence="3">
    <location>
        <begin position="402"/>
        <end position="535"/>
    </location>
</feature>
<dbReference type="InterPro" id="IPR043128">
    <property type="entry name" value="Rev_trsase/Diguanyl_cyclase"/>
</dbReference>
<dbReference type="InterPro" id="IPR050469">
    <property type="entry name" value="Diguanylate_Cyclase"/>
</dbReference>
<dbReference type="Gene3D" id="3.30.450.20">
    <property type="entry name" value="PAS domain"/>
    <property type="match status" value="2"/>
</dbReference>
<reference evidence="4 5" key="1">
    <citation type="submission" date="2024-09" db="EMBL/GenBank/DDBJ databases">
        <authorList>
            <person name="Sun Q."/>
            <person name="Mori K."/>
        </authorList>
    </citation>
    <scope>NUCLEOTIDE SEQUENCE [LARGE SCALE GENOMIC DNA]</scope>
    <source>
        <strain evidence="4 5">ATCC 51285</strain>
    </source>
</reference>
<dbReference type="Pfam" id="PF22673">
    <property type="entry name" value="MCP-like_PDC_1"/>
    <property type="match status" value="1"/>
</dbReference>
<proteinExistence type="predicted"/>
<dbReference type="PANTHER" id="PTHR45138:SF9">
    <property type="entry name" value="DIGUANYLATE CYCLASE DGCM-RELATED"/>
    <property type="match status" value="1"/>
</dbReference>
<name>A0ABV5ZDP8_9GAMM</name>
<protein>
    <recommendedName>
        <fullName evidence="1">diguanylate cyclase</fullName>
        <ecNumber evidence="1">2.7.7.65</ecNumber>
    </recommendedName>
</protein>
<organism evidence="4 5">
    <name type="scientific">Balneatrix alpica</name>
    <dbReference type="NCBI Taxonomy" id="75684"/>
    <lineage>
        <taxon>Bacteria</taxon>
        <taxon>Pseudomonadati</taxon>
        <taxon>Pseudomonadota</taxon>
        <taxon>Gammaproteobacteria</taxon>
        <taxon>Oceanospirillales</taxon>
        <taxon>Balneatrichaceae</taxon>
        <taxon>Balneatrix</taxon>
    </lineage>
</organism>